<keyword evidence="14" id="KW-1185">Reference proteome</keyword>
<dbReference type="GO" id="GO:0005737">
    <property type="term" value="C:cytoplasm"/>
    <property type="evidence" value="ECO:0007669"/>
    <property type="project" value="TreeGrafter"/>
</dbReference>
<dbReference type="Pfam" id="PF22960">
    <property type="entry name" value="WHD_UBR1"/>
    <property type="match status" value="1"/>
</dbReference>
<dbReference type="UniPathway" id="UPA00143"/>
<dbReference type="InterPro" id="IPR044046">
    <property type="entry name" value="E3_ligase_UBR-like_C"/>
</dbReference>
<evidence type="ECO:0000256" key="11">
    <source>
        <dbReference type="SAM" id="MobiDB-lite"/>
    </source>
</evidence>
<dbReference type="PROSITE" id="PS51157">
    <property type="entry name" value="ZF_UBR"/>
    <property type="match status" value="1"/>
</dbReference>
<comment type="pathway">
    <text evidence="2 10">Protein modification; protein ubiquitination.</text>
</comment>
<dbReference type="FunFam" id="2.10.110.30:FF:000001">
    <property type="entry name" value="E3 ubiquitin-protein ligase UBR2 isoform 1"/>
    <property type="match status" value="1"/>
</dbReference>
<keyword evidence="5 10" id="KW-0863">Zinc-finger</keyword>
<dbReference type="InterPro" id="IPR055194">
    <property type="entry name" value="UBR1-like_WH"/>
</dbReference>
<dbReference type="OrthoDB" id="26387at2759"/>
<evidence type="ECO:0000256" key="10">
    <source>
        <dbReference type="RuleBase" id="RU366018"/>
    </source>
</evidence>
<evidence type="ECO:0000259" key="12">
    <source>
        <dbReference type="PROSITE" id="PS51157"/>
    </source>
</evidence>
<dbReference type="InterPro" id="IPR042065">
    <property type="entry name" value="E3_ELL-like"/>
</dbReference>
<evidence type="ECO:0000256" key="6">
    <source>
        <dbReference type="ARBA" id="ARBA00022786"/>
    </source>
</evidence>
<evidence type="ECO:0000256" key="4">
    <source>
        <dbReference type="ARBA" id="ARBA00022723"/>
    </source>
</evidence>
<accession>A0A6A6TX76</accession>
<feature type="domain" description="UBR-type" evidence="12">
    <location>
        <begin position="90"/>
        <end position="162"/>
    </location>
</feature>
<feature type="compositionally biased region" description="Acidic residues" evidence="11">
    <location>
        <begin position="417"/>
        <end position="426"/>
    </location>
</feature>
<dbReference type="Pfam" id="PF02617">
    <property type="entry name" value="ClpS"/>
    <property type="match status" value="1"/>
</dbReference>
<dbReference type="Gene3D" id="2.10.110.30">
    <property type="match status" value="1"/>
</dbReference>
<dbReference type="Gene3D" id="3.30.1390.10">
    <property type="match status" value="1"/>
</dbReference>
<evidence type="ECO:0000256" key="5">
    <source>
        <dbReference type="ARBA" id="ARBA00022771"/>
    </source>
</evidence>
<feature type="compositionally biased region" description="Polar residues" evidence="11">
    <location>
        <begin position="444"/>
        <end position="457"/>
    </location>
</feature>
<dbReference type="Gene3D" id="1.10.10.2670">
    <property type="entry name" value="E3 ubiquitin-protein ligase"/>
    <property type="match status" value="1"/>
</dbReference>
<dbReference type="EC" id="2.3.2.27" evidence="10"/>
<evidence type="ECO:0000256" key="3">
    <source>
        <dbReference type="ARBA" id="ARBA00022679"/>
    </source>
</evidence>
<evidence type="ECO:0000313" key="14">
    <source>
        <dbReference type="Proteomes" id="UP000799302"/>
    </source>
</evidence>
<dbReference type="SUPFAM" id="SSF46785">
    <property type="entry name" value="Winged helix' DNA-binding domain"/>
    <property type="match status" value="1"/>
</dbReference>
<evidence type="ECO:0000256" key="1">
    <source>
        <dbReference type="ARBA" id="ARBA00000900"/>
    </source>
</evidence>
<evidence type="ECO:0000313" key="13">
    <source>
        <dbReference type="EMBL" id="KAF2664669.1"/>
    </source>
</evidence>
<dbReference type="CDD" id="cd19673">
    <property type="entry name" value="UBR-box_UBR3"/>
    <property type="match status" value="1"/>
</dbReference>
<keyword evidence="7 10" id="KW-0862">Zinc</keyword>
<evidence type="ECO:0000256" key="9">
    <source>
        <dbReference type="PROSITE-ProRule" id="PRU00508"/>
    </source>
</evidence>
<evidence type="ECO:0000256" key="2">
    <source>
        <dbReference type="ARBA" id="ARBA00004906"/>
    </source>
</evidence>
<feature type="zinc finger region" description="UBR-type" evidence="9">
    <location>
        <begin position="90"/>
        <end position="162"/>
    </location>
</feature>
<name>A0A6A6TX76_9PEZI</name>
<comment type="similarity">
    <text evidence="8 10">Belongs to the E3 ubiquitin-protein ligase UBR1-like family.</text>
</comment>
<protein>
    <recommendedName>
        <fullName evidence="10">E3 ubiquitin-protein ligase</fullName>
        <ecNumber evidence="10">2.3.2.27</ecNumber>
    </recommendedName>
</protein>
<dbReference type="PANTHER" id="PTHR21497">
    <property type="entry name" value="UBIQUITIN LIGASE E3 ALPHA-RELATED"/>
    <property type="match status" value="1"/>
</dbReference>
<keyword evidence="3 10" id="KW-0808">Transferase</keyword>
<dbReference type="Pfam" id="PF02207">
    <property type="entry name" value="zf-UBR"/>
    <property type="match status" value="1"/>
</dbReference>
<dbReference type="GO" id="GO:0016567">
    <property type="term" value="P:protein ubiquitination"/>
    <property type="evidence" value="ECO:0007669"/>
    <property type="project" value="UniProtKB-UniRule"/>
</dbReference>
<keyword evidence="6 10" id="KW-0833">Ubl conjugation pathway</keyword>
<feature type="compositionally biased region" description="Polar residues" evidence="11">
    <location>
        <begin position="464"/>
        <end position="481"/>
    </location>
</feature>
<evidence type="ECO:0000256" key="8">
    <source>
        <dbReference type="ARBA" id="ARBA00046341"/>
    </source>
</evidence>
<dbReference type="GO" id="GO:0071596">
    <property type="term" value="P:ubiquitin-dependent protein catabolic process via the N-end rule pathway"/>
    <property type="evidence" value="ECO:0007669"/>
    <property type="project" value="UniProtKB-UniRule"/>
</dbReference>
<comment type="catalytic activity">
    <reaction evidence="1 10">
        <text>S-ubiquitinyl-[E2 ubiquitin-conjugating enzyme]-L-cysteine + [acceptor protein]-L-lysine = [E2 ubiquitin-conjugating enzyme]-L-cysteine + N(6)-ubiquitinyl-[acceptor protein]-L-lysine.</text>
        <dbReference type="EC" id="2.3.2.27"/>
    </reaction>
</comment>
<dbReference type="InterPro" id="IPR003769">
    <property type="entry name" value="ClpS_core"/>
</dbReference>
<dbReference type="InterPro" id="IPR039164">
    <property type="entry name" value="UBR1-like"/>
</dbReference>
<gene>
    <name evidence="13" type="ORF">BT63DRAFT_429424</name>
</gene>
<dbReference type="SMART" id="SM00396">
    <property type="entry name" value="ZnF_UBR1"/>
    <property type="match status" value="1"/>
</dbReference>
<dbReference type="InterPro" id="IPR003126">
    <property type="entry name" value="Znf_UBR"/>
</dbReference>
<evidence type="ECO:0000256" key="7">
    <source>
        <dbReference type="ARBA" id="ARBA00022833"/>
    </source>
</evidence>
<dbReference type="CDD" id="cd16482">
    <property type="entry name" value="RING-H2_UBR1-like"/>
    <property type="match status" value="1"/>
</dbReference>
<proteinExistence type="inferred from homology"/>
<dbReference type="PANTHER" id="PTHR21497:SF24">
    <property type="entry name" value="E3 UBIQUITIN-PROTEIN LIGASE UBR1"/>
    <property type="match status" value="1"/>
</dbReference>
<dbReference type="Pfam" id="PF18995">
    <property type="entry name" value="PRT6_C"/>
    <property type="match status" value="1"/>
</dbReference>
<dbReference type="GO" id="GO:0008270">
    <property type="term" value="F:zinc ion binding"/>
    <property type="evidence" value="ECO:0007669"/>
    <property type="project" value="UniProtKB-UniRule"/>
</dbReference>
<dbReference type="InterPro" id="IPR014719">
    <property type="entry name" value="Ribosomal_bL12_C/ClpS-like"/>
</dbReference>
<dbReference type="InterPro" id="IPR036390">
    <property type="entry name" value="WH_DNA-bd_sf"/>
</dbReference>
<comment type="function">
    <text evidence="10">Ubiquitin ligase protein which is a component of the N-end rule pathway. Recognizes and binds to proteins bearing specific N-terminal residues that are destabilizing according to the N-end rule, leading to their ubiquitination and subsequent degradation.</text>
</comment>
<sequence length="2104" mass="237035">MHGPPINLESLDLITFLRVLPAAYNFRYTEAVHNVILQKLFISCIGPTGQYSTLFFPNNTPPFDPDVKWSLREAQGAIEGAEYTEAARGTACGHIFRPGEASYQCRTCSSDPTCVLCARCFDASDHDGHPVYIHASDGNSGCCDCGDSEAWNRPVHCGIHSEDESAHGHKDKAKVSELPAELLETIRQTISKSLDYMCDVWSCSPEQLRANKSKDSILEDECLSRLASEVYGGPDLAVQQSGQEVEYALVLWNDEKHTVQDVRDAVARACRVSSAEGRTRADEIDRVGRTVVKYSKDISELLRAAVILEQPKLSVTIRSSRDIFREQMCGSIVEWILDVSGCAVGSDGKILKQIICEELMKEWRVGSFAHHKMVGQDGIYDHDKEEVQKDLQENLGPYSTGLIQRLQHAWGAAADVQDDSVDDDTVEDHPQDANDAMDIDTPFIPSSSHDVNDNMSASGVGETSEGQNTPAASQSSEGAARSNNDFMLEEADSNDALLTIPRTPAARVKKTPKPPSYWRDMPAGCYAPGLTSPEENLRRRVRLDWLILYDLRMWKQLRIDLREVFITTLITIPKFKRLLALRFASVFTVLAELHLIADREPDHSLIFLSLQLLTVPSITTEVIERGNFLTNLMAIIYTFLSTRQVGYPHQVDLSATLAIDQGVVFNRRAQTFYHDMRHMLSLEIVRERIRIEPRYLLQFLDIAKIHQGICPNVRAVGEHLEYEMEAWMSLSTVMTEVMRLCRSFAESYYIQNEDHSPNLQGALRTAAGVAIINSLGCELSRFEQGEIKQLVQFHSLGPFEFDHQHAPPYWTVRYKVAEEPMSCYHPLHYILSWLLSEARSESADYIKGLLHFSESDLQPMITSKSTYKKLKDVGDIPGNYLLAMFDLPIRVCAWLAQTRAGMWVRNGLSLRHQIQQYKSASRRELTYQRDIFLVQTAFVICEPGTVLATLVDRFDLLDWAQGNYEPHPARDEAQTIDVAEEFIHLLIVILCDRLNLIVGDREKLAETMTKRELIHALCYKPLSYAELKKYLTERVKEADDQGILQELTAYKPPEGMTDHGTFTLKDQYFEEIDPYLSYLTRNQREEAETAYRKHFAKKLGKDVSEIVYEPNIVPIESGLFKDIHQFTRTPLFAQVIFYFIQYAMMAPNFAPDVQATKIEQLFQFVLQLTLVAIVLDDSTEFVEEFDVVMDVDDPSGELNAPPKYLSFCKMMLEKKATKVVSNDTIASALRRSMELDHLKSCAPRVKAIFQHLQEKRPDDFRTWMTNLNLPMDVFGQSTQANDAAAKEIKKKQALERQAKVMAQFKQQQASFLENQSLDWGEDFEDLDDDEMTVTAHEKVTRFPSGSCILCQEETDDNRLYGTFGFISESRMFRDTPIRDADWVNEVLDTPESLDHECVERPFGVASKNRRVIRKTGTDGKVIELERQDLAKGFPNTYISPNPVSVGCGHIMHYTCYEVYVAATARRHQQQIARHHPETIERHEFLCPLCKALGNTFLPIIWKPQPLQYPGALAGPEEDLETMIAGVTGQLNDSSYLQHAETALKSYAESNFVPGLAAQVQPSLMELKNKRSQIPPPIPGFPGRIMDFDNPVESLSNILSRQDSLSFSAASTPIESPRISGALNVSELRRVYDTLEAALKLADLQYPNSYSTSEWDEFGALISALSGSIKAAEIAQRGAASPNLDATFIEKISSQSLMHLRVLSETIMSFLAVNLMSNSTNSDSSHNSSQFELESRLERHMGSLFLHSNDIEGAFSRFPALLAQDPFAVFTELTLCPVPDFDLKFHMKLFYMAEIVRVIVSFSTKTDEDPDINDEILSIRTRPSEPAPPAFLELVKLIGEHLHGGLGSYVSSQALWMLCRKYALPFVRNSAILVHIRYGIDFPIPTTPSSLSELARLSTLLDLPSLSDLVSEFITSPSARVMGTKWAQHYTEQDDIINLAHPAIFELVGLPKNFDTLQDEVMRRKCPATGRALWDPAICLLCGEIFCSQSQCCTKPATDGHGNTGRKVGGCWQHRVKCGGKVGIFLHIRKCTILYLHEGSGSFTVAPYLDKFGEADPSLRSNLQLFLNQKRYDSIFRSAWLMSQIPSVIARRLEGEISTGGWETL</sequence>
<dbReference type="GO" id="GO:0000151">
    <property type="term" value="C:ubiquitin ligase complex"/>
    <property type="evidence" value="ECO:0007669"/>
    <property type="project" value="TreeGrafter"/>
</dbReference>
<reference evidence="13" key="1">
    <citation type="journal article" date="2020" name="Stud. Mycol.">
        <title>101 Dothideomycetes genomes: a test case for predicting lifestyles and emergence of pathogens.</title>
        <authorList>
            <person name="Haridas S."/>
            <person name="Albert R."/>
            <person name="Binder M."/>
            <person name="Bloem J."/>
            <person name="Labutti K."/>
            <person name="Salamov A."/>
            <person name="Andreopoulos B."/>
            <person name="Baker S."/>
            <person name="Barry K."/>
            <person name="Bills G."/>
            <person name="Bluhm B."/>
            <person name="Cannon C."/>
            <person name="Castanera R."/>
            <person name="Culley D."/>
            <person name="Daum C."/>
            <person name="Ezra D."/>
            <person name="Gonzalez J."/>
            <person name="Henrissat B."/>
            <person name="Kuo A."/>
            <person name="Liang C."/>
            <person name="Lipzen A."/>
            <person name="Lutzoni F."/>
            <person name="Magnuson J."/>
            <person name="Mondo S."/>
            <person name="Nolan M."/>
            <person name="Ohm R."/>
            <person name="Pangilinan J."/>
            <person name="Park H.-J."/>
            <person name="Ramirez L."/>
            <person name="Alfaro M."/>
            <person name="Sun H."/>
            <person name="Tritt A."/>
            <person name="Yoshinaga Y."/>
            <person name="Zwiers L.-H."/>
            <person name="Turgeon B."/>
            <person name="Goodwin S."/>
            <person name="Spatafora J."/>
            <person name="Crous P."/>
            <person name="Grigoriev I."/>
        </authorList>
    </citation>
    <scope>NUCLEOTIDE SEQUENCE</scope>
    <source>
        <strain evidence="13">CBS 115976</strain>
    </source>
</reference>
<dbReference type="GO" id="GO:0061630">
    <property type="term" value="F:ubiquitin protein ligase activity"/>
    <property type="evidence" value="ECO:0007669"/>
    <property type="project" value="UniProtKB-UniRule"/>
</dbReference>
<organism evidence="13 14">
    <name type="scientific">Microthyrium microscopicum</name>
    <dbReference type="NCBI Taxonomy" id="703497"/>
    <lineage>
        <taxon>Eukaryota</taxon>
        <taxon>Fungi</taxon>
        <taxon>Dikarya</taxon>
        <taxon>Ascomycota</taxon>
        <taxon>Pezizomycotina</taxon>
        <taxon>Dothideomycetes</taxon>
        <taxon>Dothideomycetes incertae sedis</taxon>
        <taxon>Microthyriales</taxon>
        <taxon>Microthyriaceae</taxon>
        <taxon>Microthyrium</taxon>
    </lineage>
</organism>
<feature type="region of interest" description="Disordered" evidence="11">
    <location>
        <begin position="417"/>
        <end position="481"/>
    </location>
</feature>
<keyword evidence="4 10" id="KW-0479">Metal-binding</keyword>
<dbReference type="EMBL" id="MU004242">
    <property type="protein sequence ID" value="KAF2664669.1"/>
    <property type="molecule type" value="Genomic_DNA"/>
</dbReference>
<dbReference type="Proteomes" id="UP000799302">
    <property type="component" value="Unassembled WGS sequence"/>
</dbReference>